<dbReference type="GO" id="GO:0016301">
    <property type="term" value="F:kinase activity"/>
    <property type="evidence" value="ECO:0007669"/>
    <property type="project" value="UniProtKB-KW"/>
</dbReference>
<comment type="cofactor">
    <cofactor evidence="1">
        <name>Mg(2+)</name>
        <dbReference type="ChEBI" id="CHEBI:18420"/>
    </cofactor>
</comment>
<dbReference type="PROSITE" id="PS50146">
    <property type="entry name" value="DAGK"/>
    <property type="match status" value="1"/>
</dbReference>
<keyword evidence="4" id="KW-0547">Nucleotide-binding</keyword>
<comment type="similarity">
    <text evidence="2">Belongs to the diacylglycerol/lipid kinase family.</text>
</comment>
<dbReference type="GO" id="GO:0008654">
    <property type="term" value="P:phospholipid biosynthetic process"/>
    <property type="evidence" value="ECO:0007669"/>
    <property type="project" value="UniProtKB-KW"/>
</dbReference>
<keyword evidence="11" id="KW-1185">Reference proteome</keyword>
<keyword evidence="7" id="KW-0444">Lipid biosynthesis</keyword>
<keyword evidence="7" id="KW-0443">Lipid metabolism</keyword>
<evidence type="ECO:0000313" key="10">
    <source>
        <dbReference type="EMBL" id="TQL44443.1"/>
    </source>
</evidence>
<dbReference type="PANTHER" id="PTHR12358">
    <property type="entry name" value="SPHINGOSINE KINASE"/>
    <property type="match status" value="1"/>
</dbReference>
<dbReference type="InterPro" id="IPR001206">
    <property type="entry name" value="Diacylglycerol_kinase_cat_dom"/>
</dbReference>
<evidence type="ECO:0000259" key="9">
    <source>
        <dbReference type="PROSITE" id="PS50146"/>
    </source>
</evidence>
<protein>
    <submittedName>
        <fullName evidence="10">Diacylglycerol kinase family enzyme</fullName>
    </submittedName>
</protein>
<evidence type="ECO:0000256" key="1">
    <source>
        <dbReference type="ARBA" id="ARBA00001946"/>
    </source>
</evidence>
<evidence type="ECO:0000256" key="3">
    <source>
        <dbReference type="ARBA" id="ARBA00022679"/>
    </source>
</evidence>
<keyword evidence="8" id="KW-1208">Phospholipid metabolism</keyword>
<accession>A0A542Y8L6</accession>
<proteinExistence type="inferred from homology"/>
<dbReference type="OrthoDB" id="3171056at2"/>
<evidence type="ECO:0000256" key="8">
    <source>
        <dbReference type="ARBA" id="ARBA00023264"/>
    </source>
</evidence>
<dbReference type="GO" id="GO:0005524">
    <property type="term" value="F:ATP binding"/>
    <property type="evidence" value="ECO:0007669"/>
    <property type="project" value="UniProtKB-KW"/>
</dbReference>
<keyword evidence="6" id="KW-0067">ATP-binding</keyword>
<dbReference type="Proteomes" id="UP000319094">
    <property type="component" value="Unassembled WGS sequence"/>
</dbReference>
<dbReference type="InterPro" id="IPR045540">
    <property type="entry name" value="YegS/DAGK_C"/>
</dbReference>
<keyword evidence="3" id="KW-0808">Transferase</keyword>
<dbReference type="InterPro" id="IPR050187">
    <property type="entry name" value="Lipid_Phosphate_FormReg"/>
</dbReference>
<dbReference type="AlphaFoldDB" id="A0A542Y8L6"/>
<reference evidence="10 11" key="1">
    <citation type="submission" date="2019-06" db="EMBL/GenBank/DDBJ databases">
        <title>Sequencing the genomes of 1000 actinobacteria strains.</title>
        <authorList>
            <person name="Klenk H.-P."/>
        </authorList>
    </citation>
    <scope>NUCLEOTIDE SEQUENCE [LARGE SCALE GENOMIC DNA]</scope>
    <source>
        <strain evidence="10 11">DSM 8803</strain>
    </source>
</reference>
<dbReference type="SUPFAM" id="SSF111331">
    <property type="entry name" value="NAD kinase/diacylglycerol kinase-like"/>
    <property type="match status" value="1"/>
</dbReference>
<dbReference type="Gene3D" id="3.40.50.10330">
    <property type="entry name" value="Probable inorganic polyphosphate/atp-NAD kinase, domain 1"/>
    <property type="match status" value="1"/>
</dbReference>
<evidence type="ECO:0000256" key="4">
    <source>
        <dbReference type="ARBA" id="ARBA00022741"/>
    </source>
</evidence>
<name>A0A542Y8L6_9MICO</name>
<evidence type="ECO:0000256" key="2">
    <source>
        <dbReference type="ARBA" id="ARBA00005983"/>
    </source>
</evidence>
<dbReference type="InterPro" id="IPR016064">
    <property type="entry name" value="NAD/diacylglycerol_kinase_sf"/>
</dbReference>
<keyword evidence="5 10" id="KW-0418">Kinase</keyword>
<comment type="caution">
    <text evidence="10">The sequence shown here is derived from an EMBL/GenBank/DDBJ whole genome shotgun (WGS) entry which is preliminary data.</text>
</comment>
<dbReference type="Pfam" id="PF19279">
    <property type="entry name" value="YegS_C"/>
    <property type="match status" value="1"/>
</dbReference>
<feature type="domain" description="DAGKc" evidence="9">
    <location>
        <begin position="1"/>
        <end position="143"/>
    </location>
</feature>
<dbReference type="RefSeq" id="WP_141887629.1">
    <property type="nucleotide sequence ID" value="NZ_BAAAUY010000020.1"/>
</dbReference>
<evidence type="ECO:0000256" key="7">
    <source>
        <dbReference type="ARBA" id="ARBA00023209"/>
    </source>
</evidence>
<keyword evidence="7" id="KW-0594">Phospholipid biosynthesis</keyword>
<dbReference type="EMBL" id="VFON01000001">
    <property type="protein sequence ID" value="TQL44443.1"/>
    <property type="molecule type" value="Genomic_DNA"/>
</dbReference>
<evidence type="ECO:0000256" key="5">
    <source>
        <dbReference type="ARBA" id="ARBA00022777"/>
    </source>
</evidence>
<dbReference type="InterPro" id="IPR017438">
    <property type="entry name" value="ATP-NAD_kinase_N"/>
</dbReference>
<organism evidence="10 11">
    <name type="scientific">Leucobacter komagatae</name>
    <dbReference type="NCBI Taxonomy" id="55969"/>
    <lineage>
        <taxon>Bacteria</taxon>
        <taxon>Bacillati</taxon>
        <taxon>Actinomycetota</taxon>
        <taxon>Actinomycetes</taxon>
        <taxon>Micrococcales</taxon>
        <taxon>Microbacteriaceae</taxon>
        <taxon>Leucobacter</taxon>
    </lineage>
</organism>
<dbReference type="PANTHER" id="PTHR12358:SF54">
    <property type="entry name" value="SPHINGOSINE KINASE RELATED PROTEIN"/>
    <property type="match status" value="1"/>
</dbReference>
<dbReference type="Gene3D" id="2.60.200.40">
    <property type="match status" value="1"/>
</dbReference>
<sequence length="326" mass="33751">MSYTVGIVWNPSKVGEDELRTAVGAALAEAPDGASPEVLWFETTVDDPGQGATADALDAGCTVVVAAGGDGTVRSVAGALGASAEAERSASGAPAAELGIIPLGTGNLLARNLDVPLGDPRAAFARVLAGEARPLDLGEVTISFGDGAEERQPFVVMVGFGIDAQMIVETDDELKARAGWLAYVESLGRAANETEVVDFSLALDGGEAHPESAHTLLVANCGTIQGGITLLPDAAPDDGELDLLVLRADGVAAWLDTMRNLVWDNGLKRLFTGADRAESSESTAHLRARGARVELPSPHAFEVDGDDFEGVTAFEVRILPAALRVR</sequence>
<evidence type="ECO:0000256" key="6">
    <source>
        <dbReference type="ARBA" id="ARBA00022840"/>
    </source>
</evidence>
<gene>
    <name evidence="10" type="ORF">FB468_2500</name>
</gene>
<evidence type="ECO:0000313" key="11">
    <source>
        <dbReference type="Proteomes" id="UP000319094"/>
    </source>
</evidence>
<dbReference type="Pfam" id="PF00781">
    <property type="entry name" value="DAGK_cat"/>
    <property type="match status" value="1"/>
</dbReference>